<evidence type="ECO:0000313" key="1">
    <source>
        <dbReference type="EMBL" id="MBX35825.1"/>
    </source>
</evidence>
<dbReference type="AlphaFoldDB" id="A0A2P2N023"/>
<protein>
    <submittedName>
        <fullName evidence="1">Uncharacterized protein</fullName>
    </submittedName>
</protein>
<organism evidence="1">
    <name type="scientific">Rhizophora mucronata</name>
    <name type="common">Asiatic mangrove</name>
    <dbReference type="NCBI Taxonomy" id="61149"/>
    <lineage>
        <taxon>Eukaryota</taxon>
        <taxon>Viridiplantae</taxon>
        <taxon>Streptophyta</taxon>
        <taxon>Embryophyta</taxon>
        <taxon>Tracheophyta</taxon>
        <taxon>Spermatophyta</taxon>
        <taxon>Magnoliopsida</taxon>
        <taxon>eudicotyledons</taxon>
        <taxon>Gunneridae</taxon>
        <taxon>Pentapetalae</taxon>
        <taxon>rosids</taxon>
        <taxon>fabids</taxon>
        <taxon>Malpighiales</taxon>
        <taxon>Rhizophoraceae</taxon>
        <taxon>Rhizophora</taxon>
    </lineage>
</organism>
<reference evidence="1" key="1">
    <citation type="submission" date="2018-02" db="EMBL/GenBank/DDBJ databases">
        <title>Rhizophora mucronata_Transcriptome.</title>
        <authorList>
            <person name="Meera S.P."/>
            <person name="Sreeshan A."/>
            <person name="Augustine A."/>
        </authorList>
    </citation>
    <scope>NUCLEOTIDE SEQUENCE</scope>
    <source>
        <tissue evidence="1">Leaf</tissue>
    </source>
</reference>
<accession>A0A2P2N023</accession>
<dbReference type="EMBL" id="GGEC01055341">
    <property type="protein sequence ID" value="MBX35825.1"/>
    <property type="molecule type" value="Transcribed_RNA"/>
</dbReference>
<name>A0A2P2N023_RHIMU</name>
<sequence length="31" mass="3625">MDQEVRALTMHILWKMFQLCNGHICSFPGAF</sequence>
<proteinExistence type="predicted"/>